<proteinExistence type="predicted"/>
<evidence type="ECO:0000259" key="1">
    <source>
        <dbReference type="Pfam" id="PF05257"/>
    </source>
</evidence>
<dbReference type="EMBL" id="CP115921">
    <property type="protein sequence ID" value="XCD18646.1"/>
    <property type="molecule type" value="Genomic_DNA"/>
</dbReference>
<sequence length="181" mass="19872">MSRNNSEIKLINIAKFKSAPWMLTASGELGQTEIHGKRANPQIMRYFSASRFWGKDDSGAENAWCASFVAWVMKQHGYEPVAHAYRALSWMSFGKAIDKPVMGSIAIKKRGRGGGHVGFVVGQSSTGKYLFILGENQGDSVSIARYPANIWEAFVVPSQFDLSLSSLPIYTQSANVASSEE</sequence>
<feature type="domain" description="Peptidase C51" evidence="1">
    <location>
        <begin position="61"/>
        <end position="130"/>
    </location>
</feature>
<dbReference type="RefSeq" id="WP_353499792.1">
    <property type="nucleotide sequence ID" value="NZ_CP115921.1"/>
</dbReference>
<protein>
    <submittedName>
        <fullName evidence="2">TIGR02594 family protein</fullName>
    </submittedName>
</protein>
<evidence type="ECO:0000313" key="2">
    <source>
        <dbReference type="EMBL" id="XCD18646.1"/>
    </source>
</evidence>
<reference evidence="2" key="1">
    <citation type="submission" date="2023-01" db="EMBL/GenBank/DDBJ databases">
        <title>Vibrio sp. CB1-14 genome sequencing.</title>
        <authorList>
            <person name="Otstavnykh N."/>
            <person name="Isaeva M."/>
            <person name="Meleshko D."/>
        </authorList>
    </citation>
    <scope>NUCLEOTIDE SEQUENCE</scope>
    <source>
        <strain evidence="2">CB1-14</strain>
    </source>
</reference>
<dbReference type="InterPro" id="IPR013423">
    <property type="entry name" value="CHP02594"/>
</dbReference>
<gene>
    <name evidence="2" type="ORF">PG915_17975</name>
</gene>
<dbReference type="AlphaFoldDB" id="A0AAU8BQL1"/>
<dbReference type="KEGG" id="vck:PG915_17975"/>
<accession>A0AAU8BQL1</accession>
<dbReference type="InterPro" id="IPR038765">
    <property type="entry name" value="Papain-like_cys_pep_sf"/>
</dbReference>
<dbReference type="SUPFAM" id="SSF54001">
    <property type="entry name" value="Cysteine proteinases"/>
    <property type="match status" value="1"/>
</dbReference>
<dbReference type="NCBIfam" id="TIGR02594">
    <property type="entry name" value="TIGR02594 family protein"/>
    <property type="match status" value="1"/>
</dbReference>
<dbReference type="InterPro" id="IPR007921">
    <property type="entry name" value="CHAP_dom"/>
</dbReference>
<dbReference type="Pfam" id="PF05257">
    <property type="entry name" value="CHAP"/>
    <property type="match status" value="1"/>
</dbReference>
<name>A0AAU8BQL1_9VIBR</name>
<organism evidence="2">
    <name type="scientific">Vibrio chaetopteri</name>
    <dbReference type="NCBI Taxonomy" id="3016528"/>
    <lineage>
        <taxon>Bacteria</taxon>
        <taxon>Pseudomonadati</taxon>
        <taxon>Pseudomonadota</taxon>
        <taxon>Gammaproteobacteria</taxon>
        <taxon>Vibrionales</taxon>
        <taxon>Vibrionaceae</taxon>
        <taxon>Vibrio</taxon>
    </lineage>
</organism>